<dbReference type="SUPFAM" id="SSF55961">
    <property type="entry name" value="Bet v1-like"/>
    <property type="match status" value="1"/>
</dbReference>
<comment type="similarity">
    <text evidence="1">Belongs to the COQ10 family.</text>
</comment>
<protein>
    <submittedName>
        <fullName evidence="5">Coenzyme Q-binding protein coq10, mitochondrial</fullName>
    </submittedName>
</protein>
<proteinExistence type="inferred from homology"/>
<dbReference type="EMBL" id="JBBXMP010000005">
    <property type="protein sequence ID" value="KAL0070799.1"/>
    <property type="molecule type" value="Genomic_DNA"/>
</dbReference>
<dbReference type="InterPro" id="IPR044996">
    <property type="entry name" value="COQ10-like"/>
</dbReference>
<accession>A0ABR3ABP7</accession>
<evidence type="ECO:0000313" key="6">
    <source>
        <dbReference type="Proteomes" id="UP001437256"/>
    </source>
</evidence>
<comment type="subunit">
    <text evidence="2">Interacts with coenzyme Q.</text>
</comment>
<dbReference type="CDD" id="cd07813">
    <property type="entry name" value="COQ10p_like"/>
    <property type="match status" value="1"/>
</dbReference>
<evidence type="ECO:0000256" key="2">
    <source>
        <dbReference type="ARBA" id="ARBA00011814"/>
    </source>
</evidence>
<dbReference type="PANTHER" id="PTHR12901">
    <property type="entry name" value="SPERM PROTEIN HOMOLOG"/>
    <property type="match status" value="1"/>
</dbReference>
<dbReference type="InterPro" id="IPR023393">
    <property type="entry name" value="START-like_dom_sf"/>
</dbReference>
<evidence type="ECO:0000313" key="5">
    <source>
        <dbReference type="EMBL" id="KAL0070799.1"/>
    </source>
</evidence>
<gene>
    <name evidence="5" type="primary">COQ10</name>
    <name evidence="5" type="ORF">AAF712_002020</name>
</gene>
<dbReference type="Pfam" id="PF03364">
    <property type="entry name" value="Polyketide_cyc"/>
    <property type="match status" value="1"/>
</dbReference>
<comment type="function">
    <text evidence="3">Required for the function of coenzyme Q in the respiratory chain. May serve as a chaperone or may be involved in the transport of Q6 from its site of synthesis to the catalytic sites of the respiratory complexes.</text>
</comment>
<name>A0ABR3ABP7_9AGAR</name>
<comment type="caution">
    <text evidence="5">The sequence shown here is derived from an EMBL/GenBank/DDBJ whole genome shotgun (WGS) entry which is preliminary data.</text>
</comment>
<dbReference type="PANTHER" id="PTHR12901:SF10">
    <property type="entry name" value="COENZYME Q-BINDING PROTEIN COQ10, MITOCHONDRIAL"/>
    <property type="match status" value="1"/>
</dbReference>
<dbReference type="Proteomes" id="UP001437256">
    <property type="component" value="Unassembled WGS sequence"/>
</dbReference>
<evidence type="ECO:0000259" key="4">
    <source>
        <dbReference type="Pfam" id="PF03364"/>
    </source>
</evidence>
<dbReference type="Gene3D" id="3.30.530.20">
    <property type="match status" value="1"/>
</dbReference>
<evidence type="ECO:0000256" key="1">
    <source>
        <dbReference type="ARBA" id="ARBA00006885"/>
    </source>
</evidence>
<dbReference type="InterPro" id="IPR005031">
    <property type="entry name" value="COQ10_START"/>
</dbReference>
<keyword evidence="6" id="KW-1185">Reference proteome</keyword>
<sequence length="115" mass="12495">MEAELTAGFLSFQESYVSEVTCVPYESVQAVAKSSTPLFTSLSTTWRFQPVASPRTPQSPSNGGNSETLVTLDLAYAFSNPIHAAVSSAFFSQVSKQMVNAFENRCAEVYGPRKN</sequence>
<evidence type="ECO:0000256" key="3">
    <source>
        <dbReference type="ARBA" id="ARBA00024947"/>
    </source>
</evidence>
<feature type="domain" description="Coenzyme Q-binding protein COQ10 START" evidence="4">
    <location>
        <begin position="2"/>
        <end position="103"/>
    </location>
</feature>
<reference evidence="5 6" key="1">
    <citation type="submission" date="2024-05" db="EMBL/GenBank/DDBJ databases">
        <title>A draft genome resource for the thread blight pathogen Marasmius tenuissimus strain MS-2.</title>
        <authorList>
            <person name="Yulfo-Soto G.E."/>
            <person name="Baruah I.K."/>
            <person name="Amoako-Attah I."/>
            <person name="Bukari Y."/>
            <person name="Meinhardt L.W."/>
            <person name="Bailey B.A."/>
            <person name="Cohen S.P."/>
        </authorList>
    </citation>
    <scope>NUCLEOTIDE SEQUENCE [LARGE SCALE GENOMIC DNA]</scope>
    <source>
        <strain evidence="5 6">MS-2</strain>
    </source>
</reference>
<organism evidence="5 6">
    <name type="scientific">Marasmius tenuissimus</name>
    <dbReference type="NCBI Taxonomy" id="585030"/>
    <lineage>
        <taxon>Eukaryota</taxon>
        <taxon>Fungi</taxon>
        <taxon>Dikarya</taxon>
        <taxon>Basidiomycota</taxon>
        <taxon>Agaricomycotina</taxon>
        <taxon>Agaricomycetes</taxon>
        <taxon>Agaricomycetidae</taxon>
        <taxon>Agaricales</taxon>
        <taxon>Marasmiineae</taxon>
        <taxon>Marasmiaceae</taxon>
        <taxon>Marasmius</taxon>
    </lineage>
</organism>